<dbReference type="InterPro" id="IPR042855">
    <property type="entry name" value="V_SNARE_CC"/>
</dbReference>
<feature type="region of interest" description="Disordered" evidence="2">
    <location>
        <begin position="485"/>
        <end position="673"/>
    </location>
</feature>
<feature type="region of interest" description="Disordered" evidence="2">
    <location>
        <begin position="378"/>
        <end position="397"/>
    </location>
</feature>
<keyword evidence="5" id="KW-1185">Reference proteome</keyword>
<keyword evidence="1" id="KW-0175">Coiled coil</keyword>
<proteinExistence type="predicted"/>
<evidence type="ECO:0000256" key="1">
    <source>
        <dbReference type="PROSITE-ProRule" id="PRU00290"/>
    </source>
</evidence>
<dbReference type="PANTHER" id="PTHR36167">
    <property type="entry name" value="C2H2 FINGER DOMAIN TRANSCRIPTION FACTOR (EUROFUNG)-RELATED"/>
    <property type="match status" value="1"/>
</dbReference>
<dbReference type="Pfam" id="PF00957">
    <property type="entry name" value="Synaptobrevin"/>
    <property type="match status" value="1"/>
</dbReference>
<dbReference type="Gene3D" id="1.20.5.110">
    <property type="match status" value="1"/>
</dbReference>
<dbReference type="EMBL" id="LGRB01000015">
    <property type="protein sequence ID" value="OCT46554.1"/>
    <property type="molecule type" value="Genomic_DNA"/>
</dbReference>
<dbReference type="VEuPathDB" id="FungiDB:G647_01283"/>
<feature type="compositionally biased region" description="Low complexity" evidence="2">
    <location>
        <begin position="508"/>
        <end position="526"/>
    </location>
</feature>
<evidence type="ECO:0000259" key="3">
    <source>
        <dbReference type="PROSITE" id="PS50892"/>
    </source>
</evidence>
<feature type="compositionally biased region" description="Polar residues" evidence="2">
    <location>
        <begin position="486"/>
        <end position="500"/>
    </location>
</feature>
<dbReference type="PANTHER" id="PTHR36167:SF4">
    <property type="entry name" value="FUNGAL N-TERMINAL DOMAIN-CONTAINING PROTEIN"/>
    <property type="match status" value="1"/>
</dbReference>
<dbReference type="GO" id="GO:0006355">
    <property type="term" value="P:regulation of DNA-templated transcription"/>
    <property type="evidence" value="ECO:0007669"/>
    <property type="project" value="InterPro"/>
</dbReference>
<dbReference type="STRING" id="86049.A0A1C1CDE6"/>
<feature type="compositionally biased region" description="Basic and acidic residues" evidence="2">
    <location>
        <begin position="590"/>
        <end position="624"/>
    </location>
</feature>
<protein>
    <recommendedName>
        <fullName evidence="3">V-SNARE coiled-coil homology domain-containing protein</fullName>
    </recommendedName>
</protein>
<dbReference type="PROSITE" id="PS50892">
    <property type="entry name" value="V_SNARE"/>
    <property type="match status" value="1"/>
</dbReference>
<feature type="region of interest" description="Disordered" evidence="2">
    <location>
        <begin position="320"/>
        <end position="358"/>
    </location>
</feature>
<dbReference type="InterPro" id="IPR039327">
    <property type="entry name" value="CON7-like"/>
</dbReference>
<dbReference type="VEuPathDB" id="FungiDB:CLCR_01855"/>
<comment type="caution">
    <text evidence="4">The sequence shown here is derived from an EMBL/GenBank/DDBJ whole genome shotgun (WGS) entry which is preliminary data.</text>
</comment>
<dbReference type="eggNOG" id="KOG0860">
    <property type="taxonomic scope" value="Eukaryota"/>
</dbReference>
<name>A0A1C1CDE6_9EURO</name>
<feature type="compositionally biased region" description="Acidic residues" evidence="2">
    <location>
        <begin position="653"/>
        <end position="662"/>
    </location>
</feature>
<feature type="domain" description="V-SNARE coiled-coil homology" evidence="3">
    <location>
        <begin position="357"/>
        <end position="415"/>
    </location>
</feature>
<gene>
    <name evidence="4" type="ORF">CLCR_01855</name>
</gene>
<evidence type="ECO:0000313" key="5">
    <source>
        <dbReference type="Proteomes" id="UP000094526"/>
    </source>
</evidence>
<dbReference type="SUPFAM" id="SSF58038">
    <property type="entry name" value="SNARE fusion complex"/>
    <property type="match status" value="1"/>
</dbReference>
<evidence type="ECO:0000313" key="4">
    <source>
        <dbReference type="EMBL" id="OCT46554.1"/>
    </source>
</evidence>
<reference evidence="4" key="1">
    <citation type="submission" date="2015-07" db="EMBL/GenBank/DDBJ databases">
        <authorList>
            <person name="Noorani M."/>
        </authorList>
    </citation>
    <scope>NUCLEOTIDE SEQUENCE [LARGE SCALE GENOMIC DNA]</scope>
    <source>
        <strain evidence="4">KSF</strain>
    </source>
</reference>
<dbReference type="OrthoDB" id="5431013at2759"/>
<accession>A0A1C1CDE6</accession>
<dbReference type="Proteomes" id="UP000094526">
    <property type="component" value="Unassembled WGS sequence"/>
</dbReference>
<dbReference type="AlphaFoldDB" id="A0A1C1CDE6"/>
<sequence length="673" mass="73557">MAEADLVATIVGIAGAGVKLSITLYTFAETVATASSEIKNVARDVSLTSSVLEQLGAHLEQDEDAKLYSGSAVETVKDVMTECEVVFQEIEGVLAKATDSVAKRWPRKGGKVALSAMDRLKWPFLQPKMALLRSNLERLKSTLMLVLNVLIYARDSRVEKESSPTGRGNDLYQRTLLENLFLANQQATRKYEALLSMIESQGENALAATGQSLYQDPGSEPELAPSVRHSLKHIERALLQFERSAPMSYGSSRMGIQIELEKELSRSRDARAGSKPWVLVSIGRKEEVPPSYNESWIPSEGEMYGSIAAGALEGLTVADYDERSRSRSRSRSRVRFQGQYHDPYQPYQNSQPGPSRRTDALQADVDETMGLMHENVSRVSQRGERHDSLVGNADPLTSGPVQFRKGAARTKTWYESIVDSITSPNSAINSFQKTVKNTGLFFGVEDNKENPDTVLEYRKNSRLASPPNSPGAGLGRSATFDELLRSPSSEGQYTPPSTIVSKEEESNTVAATAAAAAEKPAEPDAVTHAPKVESAEGPAKVKNKIPFLVPAENEAGDISGRTTPDGTMNLDEKAPEAGENPIRQTQIGAGEEKSTERVSRDHDAQKQKQEQEQEQEQERGKAEDGQPSEVPAEVSPSKGKGKGKGKGKATDMATDEQPDEIEQLLKEWTTVYE</sequence>
<evidence type="ECO:0000256" key="2">
    <source>
        <dbReference type="SAM" id="MobiDB-lite"/>
    </source>
</evidence>
<organism evidence="4 5">
    <name type="scientific">Cladophialophora carrionii</name>
    <dbReference type="NCBI Taxonomy" id="86049"/>
    <lineage>
        <taxon>Eukaryota</taxon>
        <taxon>Fungi</taxon>
        <taxon>Dikarya</taxon>
        <taxon>Ascomycota</taxon>
        <taxon>Pezizomycotina</taxon>
        <taxon>Eurotiomycetes</taxon>
        <taxon>Chaetothyriomycetidae</taxon>
        <taxon>Chaetothyriales</taxon>
        <taxon>Herpotrichiellaceae</taxon>
        <taxon>Cladophialophora</taxon>
    </lineage>
</organism>